<evidence type="ECO:0000259" key="2">
    <source>
        <dbReference type="SMART" id="SM00867"/>
    </source>
</evidence>
<dbReference type="InterPro" id="IPR007372">
    <property type="entry name" value="Lipid/polyisoprenoid-bd_YceI"/>
</dbReference>
<dbReference type="Gene3D" id="2.40.128.110">
    <property type="entry name" value="Lipid/polyisoprenoid-binding, YceI-like"/>
    <property type="match status" value="1"/>
</dbReference>
<dbReference type="EMBL" id="CP023699">
    <property type="protein sequence ID" value="QEU96653.1"/>
    <property type="molecule type" value="Genomic_DNA"/>
</dbReference>
<dbReference type="SUPFAM" id="SSF101874">
    <property type="entry name" value="YceI-like"/>
    <property type="match status" value="1"/>
</dbReference>
<dbReference type="Proteomes" id="UP000325529">
    <property type="component" value="Chromosome"/>
</dbReference>
<accession>A0A5J6GNM0</accession>
<organism evidence="3 4">
    <name type="scientific">Streptomyces kanamyceticus</name>
    <dbReference type="NCBI Taxonomy" id="1967"/>
    <lineage>
        <taxon>Bacteria</taxon>
        <taxon>Bacillati</taxon>
        <taxon>Actinomycetota</taxon>
        <taxon>Actinomycetes</taxon>
        <taxon>Kitasatosporales</taxon>
        <taxon>Streptomycetaceae</taxon>
        <taxon>Streptomyces</taxon>
    </lineage>
</organism>
<comment type="similarity">
    <text evidence="1">Belongs to the UPF0312 family.</text>
</comment>
<dbReference type="InterPro" id="IPR036761">
    <property type="entry name" value="TTHA0802/YceI-like_sf"/>
</dbReference>
<name>A0A5J6GNM0_STRKN</name>
<keyword evidence="4" id="KW-1185">Reference proteome</keyword>
<dbReference type="OrthoDB" id="9811006at2"/>
<dbReference type="PANTHER" id="PTHR34406">
    <property type="entry name" value="PROTEIN YCEI"/>
    <property type="match status" value="1"/>
</dbReference>
<evidence type="ECO:0000256" key="1">
    <source>
        <dbReference type="ARBA" id="ARBA00008812"/>
    </source>
</evidence>
<dbReference type="AlphaFoldDB" id="A0A5J6GNM0"/>
<protein>
    <submittedName>
        <fullName evidence="3">Polyisoprenoid-binding protein</fullName>
    </submittedName>
</protein>
<dbReference type="KEGG" id="ska:CP970_42015"/>
<dbReference type="PANTHER" id="PTHR34406:SF1">
    <property type="entry name" value="PROTEIN YCEI"/>
    <property type="match status" value="1"/>
</dbReference>
<sequence>MSTTTGFDELTGDYVLDAARTKVGLVARHRMASRVRGEFEGCEGGVHVDGEDPSKSRVRLVIPAASIRTGNPQRDDLLRARFLDAGDHPDLTFTSTEVRQVDETAFKVTGDLALRGVSRSVTVDVELTGAEDDGRGGLRLGFTCGATIDRNDWGVNWNFLTTAMVSPLVVLELDVTAVRLS</sequence>
<dbReference type="RefSeq" id="WP_055545997.1">
    <property type="nucleotide sequence ID" value="NZ_CP023699.1"/>
</dbReference>
<dbReference type="Pfam" id="PF04264">
    <property type="entry name" value="YceI"/>
    <property type="match status" value="1"/>
</dbReference>
<proteinExistence type="inferred from homology"/>
<gene>
    <name evidence="3" type="ORF">CP970_42015</name>
</gene>
<evidence type="ECO:0000313" key="3">
    <source>
        <dbReference type="EMBL" id="QEU96653.1"/>
    </source>
</evidence>
<evidence type="ECO:0000313" key="4">
    <source>
        <dbReference type="Proteomes" id="UP000325529"/>
    </source>
</evidence>
<dbReference type="SMART" id="SM00867">
    <property type="entry name" value="YceI"/>
    <property type="match status" value="1"/>
</dbReference>
<reference evidence="3 4" key="1">
    <citation type="submission" date="2017-09" db="EMBL/GenBank/DDBJ databases">
        <authorList>
            <person name="Lee N."/>
            <person name="Cho B.-K."/>
        </authorList>
    </citation>
    <scope>NUCLEOTIDE SEQUENCE [LARGE SCALE GENOMIC DNA]</scope>
    <source>
        <strain evidence="3 4">ATCC 12853</strain>
    </source>
</reference>
<feature type="domain" description="Lipid/polyisoprenoid-binding YceI-like" evidence="2">
    <location>
        <begin position="13"/>
        <end position="178"/>
    </location>
</feature>